<name>A0A086ZHH5_9BIFI</name>
<evidence type="ECO:0000313" key="2">
    <source>
        <dbReference type="Proteomes" id="UP000029096"/>
    </source>
</evidence>
<dbReference type="Proteomes" id="UP000029096">
    <property type="component" value="Unassembled WGS sequence"/>
</dbReference>
<dbReference type="AlphaFoldDB" id="A0A086ZHH5"/>
<organism evidence="1 2">
    <name type="scientific">Bifidobacterium bohemicum DSM 22767</name>
    <dbReference type="NCBI Taxonomy" id="1437606"/>
    <lineage>
        <taxon>Bacteria</taxon>
        <taxon>Bacillati</taxon>
        <taxon>Actinomycetota</taxon>
        <taxon>Actinomycetes</taxon>
        <taxon>Bifidobacteriales</taxon>
        <taxon>Bifidobacteriaceae</taxon>
        <taxon>Bifidobacterium</taxon>
    </lineage>
</organism>
<dbReference type="OrthoDB" id="3232430at2"/>
<dbReference type="RefSeq" id="WP_033522118.1">
    <property type="nucleotide sequence ID" value="NZ_JDUS01000018.1"/>
</dbReference>
<keyword evidence="2" id="KW-1185">Reference proteome</keyword>
<comment type="caution">
    <text evidence="1">The sequence shown here is derived from an EMBL/GenBank/DDBJ whole genome shotgun (WGS) entry which is preliminary data.</text>
</comment>
<gene>
    <name evidence="1" type="ORF">BBOH_0782</name>
</gene>
<accession>A0A086ZHH5</accession>
<protein>
    <submittedName>
        <fullName evidence="1">Uncharacterized protein</fullName>
    </submittedName>
</protein>
<dbReference type="EMBL" id="JGYP01000002">
    <property type="protein sequence ID" value="KFI45975.1"/>
    <property type="molecule type" value="Genomic_DNA"/>
</dbReference>
<proteinExistence type="predicted"/>
<sequence length="86" mass="9807">MNRTQKEQDEIRDWAADLNRQVELGEIRPVPGAKVYRGEHAEAMTGDDLLAIFEGRPREEHLNTSALIRKAVAEYLGRHHFSARPA</sequence>
<reference evidence="1 2" key="1">
    <citation type="submission" date="2014-03" db="EMBL/GenBank/DDBJ databases">
        <title>Genomics of Bifidobacteria.</title>
        <authorList>
            <person name="Ventura M."/>
            <person name="Milani C."/>
            <person name="Lugli G.A."/>
        </authorList>
    </citation>
    <scope>NUCLEOTIDE SEQUENCE [LARGE SCALE GENOMIC DNA]</scope>
    <source>
        <strain evidence="1 2">DSM 22767</strain>
    </source>
</reference>
<dbReference type="eggNOG" id="ENOG5031JWU">
    <property type="taxonomic scope" value="Bacteria"/>
</dbReference>
<evidence type="ECO:0000313" key="1">
    <source>
        <dbReference type="EMBL" id="KFI45975.1"/>
    </source>
</evidence>